<organism evidence="1">
    <name type="scientific">Arundo donax</name>
    <name type="common">Giant reed</name>
    <name type="synonym">Donax arundinaceus</name>
    <dbReference type="NCBI Taxonomy" id="35708"/>
    <lineage>
        <taxon>Eukaryota</taxon>
        <taxon>Viridiplantae</taxon>
        <taxon>Streptophyta</taxon>
        <taxon>Embryophyta</taxon>
        <taxon>Tracheophyta</taxon>
        <taxon>Spermatophyta</taxon>
        <taxon>Magnoliopsida</taxon>
        <taxon>Liliopsida</taxon>
        <taxon>Poales</taxon>
        <taxon>Poaceae</taxon>
        <taxon>PACMAD clade</taxon>
        <taxon>Arundinoideae</taxon>
        <taxon>Arundineae</taxon>
        <taxon>Arundo</taxon>
    </lineage>
</organism>
<reference evidence="1" key="2">
    <citation type="journal article" date="2015" name="Data Brief">
        <title>Shoot transcriptome of the giant reed, Arundo donax.</title>
        <authorList>
            <person name="Barrero R.A."/>
            <person name="Guerrero F.D."/>
            <person name="Moolhuijzen P."/>
            <person name="Goolsby J.A."/>
            <person name="Tidwell J."/>
            <person name="Bellgard S.E."/>
            <person name="Bellgard M.I."/>
        </authorList>
    </citation>
    <scope>NUCLEOTIDE SEQUENCE</scope>
    <source>
        <tissue evidence="1">Shoot tissue taken approximately 20 cm above the soil surface</tissue>
    </source>
</reference>
<protein>
    <submittedName>
        <fullName evidence="1">Uncharacterized protein</fullName>
    </submittedName>
</protein>
<evidence type="ECO:0000313" key="1">
    <source>
        <dbReference type="EMBL" id="JAD78241.1"/>
    </source>
</evidence>
<accession>A0A0A9CRM0</accession>
<sequence>MNHEVGLWMSFALWYSHLDCPVISCQKSSLMKPDVSPSKLTLHLLLKPSIVLRSFQVRKCSCLKSPNVMLAEEDCKEHRNSMVRSLQPCSCINQKLPYPIALNTCSKSSSVLVLMRKFASYAWVCSYHRSLMEEYADCSRWLRKSICYSESNTRYGVAAGAEPSLLIISVEPKCAISMSWEDVCSCERCSIRPDELPLAA</sequence>
<name>A0A0A9CRM0_ARUDO</name>
<dbReference type="EMBL" id="GBRH01219654">
    <property type="protein sequence ID" value="JAD78241.1"/>
    <property type="molecule type" value="Transcribed_RNA"/>
</dbReference>
<proteinExistence type="predicted"/>
<dbReference type="AlphaFoldDB" id="A0A0A9CRM0"/>
<reference evidence="1" key="1">
    <citation type="submission" date="2014-09" db="EMBL/GenBank/DDBJ databases">
        <authorList>
            <person name="Magalhaes I.L.F."/>
            <person name="Oliveira U."/>
            <person name="Santos F.R."/>
            <person name="Vidigal T.H.D.A."/>
            <person name="Brescovit A.D."/>
            <person name="Santos A.J."/>
        </authorList>
    </citation>
    <scope>NUCLEOTIDE SEQUENCE</scope>
    <source>
        <tissue evidence="1">Shoot tissue taken approximately 20 cm above the soil surface</tissue>
    </source>
</reference>